<proteinExistence type="predicted"/>
<sequence length="255" mass="27792">MTQQLKQAYLKEMGIQPWFPRVALTNALAPLNIPAYDSVAEQDAALQSVATPVVNPNADTTVAESSTQLKRESAKPHSDLAPTKQSMASVTSTQTEPPVVGRTKPVRFGLGLYVIGDWLVASSLINDHALHYDASLSLIQSILNAIDGSQAVLSYHHSIAWPFFSSSNADQGLSAAKHYVTGVIEHLQDEHKTQKLLAFGGVLPKLNGWSDINDAALSQQCLILPSVYRMMDEPELKAKAWLAIQNSPYFSPRTN</sequence>
<feature type="compositionally biased region" description="Polar residues" evidence="1">
    <location>
        <begin position="83"/>
        <end position="96"/>
    </location>
</feature>
<protein>
    <submittedName>
        <fullName evidence="2">Uncharacterized protein</fullName>
    </submittedName>
</protein>
<name>A0A5C8Z1Z2_9GAMM</name>
<comment type="caution">
    <text evidence="2">The sequence shown here is derived from an EMBL/GenBank/DDBJ whole genome shotgun (WGS) entry which is preliminary data.</text>
</comment>
<feature type="compositionally biased region" description="Polar residues" evidence="1">
    <location>
        <begin position="57"/>
        <end position="68"/>
    </location>
</feature>
<dbReference type="EMBL" id="VKAD01000004">
    <property type="protein sequence ID" value="TXR51251.1"/>
    <property type="molecule type" value="Genomic_DNA"/>
</dbReference>
<feature type="region of interest" description="Disordered" evidence="1">
    <location>
        <begin position="57"/>
        <end position="98"/>
    </location>
</feature>
<dbReference type="AlphaFoldDB" id="A0A5C8Z1Z2"/>
<reference evidence="2 3" key="1">
    <citation type="submission" date="2019-07" db="EMBL/GenBank/DDBJ databases">
        <title>Reinekea sp. strain SSH23 genome sequencing and assembly.</title>
        <authorList>
            <person name="Kim I."/>
        </authorList>
    </citation>
    <scope>NUCLEOTIDE SEQUENCE [LARGE SCALE GENOMIC DNA]</scope>
    <source>
        <strain evidence="2 3">SSH23</strain>
    </source>
</reference>
<dbReference type="Proteomes" id="UP000321764">
    <property type="component" value="Unassembled WGS sequence"/>
</dbReference>
<evidence type="ECO:0000313" key="2">
    <source>
        <dbReference type="EMBL" id="TXR51251.1"/>
    </source>
</evidence>
<organism evidence="2 3">
    <name type="scientific">Reinekea thalattae</name>
    <dbReference type="NCBI Taxonomy" id="2593301"/>
    <lineage>
        <taxon>Bacteria</taxon>
        <taxon>Pseudomonadati</taxon>
        <taxon>Pseudomonadota</taxon>
        <taxon>Gammaproteobacteria</taxon>
        <taxon>Oceanospirillales</taxon>
        <taxon>Saccharospirillaceae</taxon>
        <taxon>Reinekea</taxon>
    </lineage>
</organism>
<evidence type="ECO:0000256" key="1">
    <source>
        <dbReference type="SAM" id="MobiDB-lite"/>
    </source>
</evidence>
<dbReference type="OrthoDB" id="7061897at2"/>
<evidence type="ECO:0000313" key="3">
    <source>
        <dbReference type="Proteomes" id="UP000321764"/>
    </source>
</evidence>
<feature type="compositionally biased region" description="Basic and acidic residues" evidence="1">
    <location>
        <begin position="69"/>
        <end position="78"/>
    </location>
</feature>
<gene>
    <name evidence="2" type="ORF">FME95_13515</name>
</gene>
<dbReference type="RefSeq" id="WP_147715040.1">
    <property type="nucleotide sequence ID" value="NZ_VKAD01000004.1"/>
</dbReference>
<keyword evidence="3" id="KW-1185">Reference proteome</keyword>
<accession>A0A5C8Z1Z2</accession>